<proteinExistence type="predicted"/>
<name>A0A0B7N847_9FUNG</name>
<evidence type="ECO:0000313" key="1">
    <source>
        <dbReference type="EMBL" id="CEP13624.1"/>
    </source>
</evidence>
<protein>
    <recommendedName>
        <fullName evidence="3">Reverse transcriptase domain-containing protein</fullName>
    </recommendedName>
</protein>
<reference evidence="1 2" key="1">
    <citation type="submission" date="2014-09" db="EMBL/GenBank/DDBJ databases">
        <authorList>
            <person name="Ellenberger Sabrina"/>
        </authorList>
    </citation>
    <scope>NUCLEOTIDE SEQUENCE [LARGE SCALE GENOMIC DNA]</scope>
    <source>
        <strain evidence="1 2">CBS 412.66</strain>
    </source>
</reference>
<dbReference type="Proteomes" id="UP000054107">
    <property type="component" value="Unassembled WGS sequence"/>
</dbReference>
<keyword evidence="2" id="KW-1185">Reference proteome</keyword>
<evidence type="ECO:0008006" key="3">
    <source>
        <dbReference type="Google" id="ProtNLM"/>
    </source>
</evidence>
<sequence length="123" mass="14119">MEEDAQRTWSFAEQNGDDPEFHTLGSDISLLLDQININGHLSSEVAKLRGLKQGDLLSLILYNLAFEPFLLSVMSDRHIQGYSMGIEQIKLLCYTDGVLVFLHDAADFSRLQLHMHRVFLRLW</sequence>
<dbReference type="AlphaFoldDB" id="A0A0B7N847"/>
<accession>A0A0B7N847</accession>
<gene>
    <name evidence="1" type="primary">PARPA_07739.1 scaffold 30360</name>
</gene>
<dbReference type="EMBL" id="LN730358">
    <property type="protein sequence ID" value="CEP13624.1"/>
    <property type="molecule type" value="Genomic_DNA"/>
</dbReference>
<organism evidence="1 2">
    <name type="scientific">Parasitella parasitica</name>
    <dbReference type="NCBI Taxonomy" id="35722"/>
    <lineage>
        <taxon>Eukaryota</taxon>
        <taxon>Fungi</taxon>
        <taxon>Fungi incertae sedis</taxon>
        <taxon>Mucoromycota</taxon>
        <taxon>Mucoromycotina</taxon>
        <taxon>Mucoromycetes</taxon>
        <taxon>Mucorales</taxon>
        <taxon>Mucorineae</taxon>
        <taxon>Mucoraceae</taxon>
        <taxon>Parasitella</taxon>
    </lineage>
</organism>
<evidence type="ECO:0000313" key="2">
    <source>
        <dbReference type="Proteomes" id="UP000054107"/>
    </source>
</evidence>
<dbReference type="OrthoDB" id="2426083at2759"/>